<reference evidence="3" key="1">
    <citation type="submission" date="2017-07" db="EMBL/GenBank/DDBJ databases">
        <authorList>
            <person name="Mikheyev A."/>
            <person name="Grau M."/>
        </authorList>
    </citation>
    <scope>NUCLEOTIDE SEQUENCE</scope>
    <source>
        <tissue evidence="3">Venom_gland</tissue>
    </source>
</reference>
<dbReference type="InterPro" id="IPR023780">
    <property type="entry name" value="Chromo_domain"/>
</dbReference>
<protein>
    <recommendedName>
        <fullName evidence="2">Chromo domain-containing protein</fullName>
    </recommendedName>
</protein>
<dbReference type="Pfam" id="PF00385">
    <property type="entry name" value="Chromo"/>
    <property type="match status" value="1"/>
</dbReference>
<dbReference type="EMBL" id="IACJ01066706">
    <property type="protein sequence ID" value="LAA46406.1"/>
    <property type="molecule type" value="Transcribed_RNA"/>
</dbReference>
<evidence type="ECO:0000313" key="3">
    <source>
        <dbReference type="EMBL" id="LAA46406.1"/>
    </source>
</evidence>
<dbReference type="AlphaFoldDB" id="A0A2D4FGQ6"/>
<organism evidence="3">
    <name type="scientific">Micrurus corallinus</name>
    <name type="common">Brazilian coral snake</name>
    <dbReference type="NCBI Taxonomy" id="54390"/>
    <lineage>
        <taxon>Eukaryota</taxon>
        <taxon>Metazoa</taxon>
        <taxon>Chordata</taxon>
        <taxon>Craniata</taxon>
        <taxon>Vertebrata</taxon>
        <taxon>Euteleostomi</taxon>
        <taxon>Lepidosauria</taxon>
        <taxon>Squamata</taxon>
        <taxon>Bifurcata</taxon>
        <taxon>Unidentata</taxon>
        <taxon>Episquamata</taxon>
        <taxon>Toxicofera</taxon>
        <taxon>Serpentes</taxon>
        <taxon>Colubroidea</taxon>
        <taxon>Elapidae</taxon>
        <taxon>Elapinae</taxon>
        <taxon>Micrurus</taxon>
    </lineage>
</organism>
<evidence type="ECO:0000256" key="1">
    <source>
        <dbReference type="ARBA" id="ARBA00004123"/>
    </source>
</evidence>
<name>A0A2D4FGQ6_MICCO</name>
<evidence type="ECO:0000259" key="2">
    <source>
        <dbReference type="PROSITE" id="PS50013"/>
    </source>
</evidence>
<dbReference type="PROSITE" id="PS50013">
    <property type="entry name" value="CHROMO_2"/>
    <property type="match status" value="1"/>
</dbReference>
<sequence>MVIGGQTHYEVQRILDLRWHRRQLQYLIKWKGYFLSEASWVKSKNIQADRLVKRFHAENPTKPEFYTCTQFVFLFVLYRSPSRSKGSRMSTHKTFLCLF</sequence>
<dbReference type="SUPFAM" id="SSF54160">
    <property type="entry name" value="Chromo domain-like"/>
    <property type="match status" value="1"/>
</dbReference>
<comment type="subcellular location">
    <subcellularLocation>
        <location evidence="1">Nucleus</location>
    </subcellularLocation>
</comment>
<reference evidence="3" key="2">
    <citation type="submission" date="2017-11" db="EMBL/GenBank/DDBJ databases">
        <title>Coralsnake Venomics: Analyses of Venom Gland Transcriptomes and Proteomes of Six Brazilian Taxa.</title>
        <authorList>
            <person name="Aird S.D."/>
            <person name="Jorge da Silva N."/>
            <person name="Qiu L."/>
            <person name="Villar-Briones A."/>
            <person name="Aparecida-Saddi V."/>
            <person name="Campos-Telles M.P."/>
            <person name="Grau M."/>
            <person name="Mikheyev A.S."/>
        </authorList>
    </citation>
    <scope>NUCLEOTIDE SEQUENCE</scope>
    <source>
        <tissue evidence="3">Venom_gland</tissue>
    </source>
</reference>
<dbReference type="GO" id="GO:0005634">
    <property type="term" value="C:nucleus"/>
    <property type="evidence" value="ECO:0007669"/>
    <property type="project" value="UniProtKB-SubCell"/>
</dbReference>
<dbReference type="InterPro" id="IPR000953">
    <property type="entry name" value="Chromo/chromo_shadow_dom"/>
</dbReference>
<dbReference type="CDD" id="cd18975">
    <property type="entry name" value="CD_MarY1_POL_like"/>
    <property type="match status" value="1"/>
</dbReference>
<feature type="domain" description="Chromo" evidence="2">
    <location>
        <begin position="9"/>
        <end position="67"/>
    </location>
</feature>
<dbReference type="InterPro" id="IPR016197">
    <property type="entry name" value="Chromo-like_dom_sf"/>
</dbReference>
<accession>A0A2D4FGQ6</accession>
<dbReference type="Gene3D" id="2.40.50.40">
    <property type="match status" value="1"/>
</dbReference>
<proteinExistence type="predicted"/>
<dbReference type="SMART" id="SM00298">
    <property type="entry name" value="CHROMO"/>
    <property type="match status" value="1"/>
</dbReference>